<comment type="caution">
    <text evidence="8">The sequence shown here is derived from an EMBL/GenBank/DDBJ whole genome shotgun (WGS) entry which is preliminary data.</text>
</comment>
<dbReference type="PANTHER" id="PTHR32479">
    <property type="entry name" value="GLYCOLATE OXIDASE IRON-SULFUR SUBUNIT"/>
    <property type="match status" value="1"/>
</dbReference>
<dbReference type="InterPro" id="IPR017896">
    <property type="entry name" value="4Fe4S_Fe-S-bd"/>
</dbReference>
<dbReference type="PANTHER" id="PTHR32479:SF19">
    <property type="entry name" value="ANAEROBIC GLYCEROL-3-PHOSPHATE DEHYDROGENASE SUBUNIT C"/>
    <property type="match status" value="1"/>
</dbReference>
<dbReference type="InterPro" id="IPR004017">
    <property type="entry name" value="Cys_rich_dom"/>
</dbReference>
<feature type="domain" description="Cysteine-rich" evidence="6">
    <location>
        <begin position="215"/>
        <end position="302"/>
    </location>
</feature>
<dbReference type="RefSeq" id="WP_173806696.1">
    <property type="nucleotide sequence ID" value="NZ_JABSNM010000018.1"/>
</dbReference>
<reference evidence="8 9" key="1">
    <citation type="submission" date="2020-05" db="EMBL/GenBank/DDBJ databases">
        <title>Genomic Encyclopedia of Type Strains, Phase IV (KMG-V): Genome sequencing to study the core and pangenomes of soil and plant-associated prokaryotes.</title>
        <authorList>
            <person name="Whitman W."/>
        </authorList>
    </citation>
    <scope>NUCLEOTIDE SEQUENCE [LARGE SCALE GENOMIC DNA]</scope>
    <source>
        <strain evidence="8 9">C29</strain>
    </source>
</reference>
<organism evidence="8 9">
    <name type="scientific">Sphaerotilus uruguayifluvii</name>
    <dbReference type="NCBI Taxonomy" id="2735897"/>
    <lineage>
        <taxon>Bacteria</taxon>
        <taxon>Pseudomonadati</taxon>
        <taxon>Pseudomonadota</taxon>
        <taxon>Betaproteobacteria</taxon>
        <taxon>Burkholderiales</taxon>
        <taxon>Sphaerotilaceae</taxon>
        <taxon>Sphaerotilus</taxon>
    </lineage>
</organism>
<dbReference type="PROSITE" id="PS00198">
    <property type="entry name" value="4FE4S_FER_1"/>
    <property type="match status" value="1"/>
</dbReference>
<proteinExistence type="predicted"/>
<evidence type="ECO:0000313" key="8">
    <source>
        <dbReference type="EMBL" id="NRT57735.1"/>
    </source>
</evidence>
<evidence type="ECO:0000313" key="9">
    <source>
        <dbReference type="Proteomes" id="UP001516061"/>
    </source>
</evidence>
<dbReference type="Pfam" id="PF13183">
    <property type="entry name" value="Fer4_8"/>
    <property type="match status" value="1"/>
</dbReference>
<keyword evidence="9" id="KW-1185">Reference proteome</keyword>
<name>A0ABX2G5X0_9BURK</name>
<dbReference type="SUPFAM" id="SSF46548">
    <property type="entry name" value="alpha-helical ferredoxin"/>
    <property type="match status" value="1"/>
</dbReference>
<evidence type="ECO:0000256" key="5">
    <source>
        <dbReference type="ARBA" id="ARBA00023014"/>
    </source>
</evidence>
<evidence type="ECO:0000259" key="6">
    <source>
        <dbReference type="Pfam" id="PF02754"/>
    </source>
</evidence>
<keyword evidence="3" id="KW-0677">Repeat</keyword>
<evidence type="ECO:0000259" key="7">
    <source>
        <dbReference type="Pfam" id="PF13183"/>
    </source>
</evidence>
<keyword evidence="4" id="KW-0408">Iron</keyword>
<evidence type="ECO:0008006" key="10">
    <source>
        <dbReference type="Google" id="ProtNLM"/>
    </source>
</evidence>
<keyword evidence="5" id="KW-0411">Iron-sulfur</keyword>
<gene>
    <name evidence="8" type="ORF">HNQ01_003495</name>
</gene>
<feature type="domain" description="4Fe-4S ferredoxin-type" evidence="7">
    <location>
        <begin position="34"/>
        <end position="115"/>
    </location>
</feature>
<evidence type="ECO:0000256" key="2">
    <source>
        <dbReference type="ARBA" id="ARBA00022723"/>
    </source>
</evidence>
<dbReference type="Gene3D" id="1.10.1060.10">
    <property type="entry name" value="Alpha-helical ferredoxin"/>
    <property type="match status" value="1"/>
</dbReference>
<dbReference type="Pfam" id="PF02754">
    <property type="entry name" value="CCG"/>
    <property type="match status" value="1"/>
</dbReference>
<dbReference type="InterPro" id="IPR009051">
    <property type="entry name" value="Helical_ferredxn"/>
</dbReference>
<dbReference type="EMBL" id="JABSNM010000018">
    <property type="protein sequence ID" value="NRT57735.1"/>
    <property type="molecule type" value="Genomic_DNA"/>
</dbReference>
<sequence>MKTELDWSAWEGYGQGDAYAAVPRQGGGFGRAAALCIGSRQCQKARGQAGDKGVMCPSFRITGEDRHSTRGRAALLRELLDAPGETVRLDDPALQEAMSLCVACKGCKRECPNGVDMAALRAEVLAQRWRRESPPWRTRLMASVPRWLPWLRWLRPLLAWRNRSAWLARRLERLGGVAAARSLPLPATRSFDRLEPRTTIGLPDDAPALREVVLLVDCFSNHLEPQVAQDALRVLQAAGVRVHRVRAPAGGPALCCGRPAWSAGRIDQARDQARRLLEALAPHLAAGRSVVGLEPSCLTMLRDEFLQMGLPADAVQALSGRALLLEEFLVRVFDGRGAVPPWQPLAATVHVHGHCHQKAFGTLKHMRRLLGQVPQLRVDWIESSCCGMAGGFGYEAEHHAASVAMGELALLPAVRAAPAEDLILASGTSCRHQIADGSGRRSLHLAQLLARALPGAAPDAEPRGGAR</sequence>
<dbReference type="Proteomes" id="UP001516061">
    <property type="component" value="Unassembled WGS sequence"/>
</dbReference>
<accession>A0ABX2G5X0</accession>
<keyword evidence="1" id="KW-0004">4Fe-4S</keyword>
<protein>
    <recommendedName>
        <fullName evidence="10">(Fe-S)-binding protein</fullName>
    </recommendedName>
</protein>
<evidence type="ECO:0000256" key="3">
    <source>
        <dbReference type="ARBA" id="ARBA00022737"/>
    </source>
</evidence>
<dbReference type="InterPro" id="IPR017900">
    <property type="entry name" value="4Fe4S_Fe_S_CS"/>
</dbReference>
<keyword evidence="2" id="KW-0479">Metal-binding</keyword>
<evidence type="ECO:0000256" key="4">
    <source>
        <dbReference type="ARBA" id="ARBA00023004"/>
    </source>
</evidence>
<evidence type="ECO:0000256" key="1">
    <source>
        <dbReference type="ARBA" id="ARBA00022485"/>
    </source>
</evidence>